<dbReference type="InterPro" id="IPR050567">
    <property type="entry name" value="Mitochondrial_Carrier"/>
</dbReference>
<dbReference type="AlphaFoldDB" id="A0ABD1G180"/>
<evidence type="ECO:0000256" key="10">
    <source>
        <dbReference type="PROSITE-ProRule" id="PRU00282"/>
    </source>
</evidence>
<dbReference type="FunFam" id="1.50.40.10:FF:000394">
    <property type="entry name" value="Mitochondrial amino acid carrier"/>
    <property type="match status" value="1"/>
</dbReference>
<evidence type="ECO:0000256" key="6">
    <source>
        <dbReference type="ARBA" id="ARBA00022792"/>
    </source>
</evidence>
<dbReference type="Gene3D" id="1.50.40.10">
    <property type="entry name" value="Mitochondrial carrier domain"/>
    <property type="match status" value="2"/>
</dbReference>
<keyword evidence="3 11" id="KW-0813">Transport</keyword>
<evidence type="ECO:0000313" key="13">
    <source>
        <dbReference type="Proteomes" id="UP001567538"/>
    </source>
</evidence>
<dbReference type="GO" id="GO:0005743">
    <property type="term" value="C:mitochondrial inner membrane"/>
    <property type="evidence" value="ECO:0007669"/>
    <property type="project" value="UniProtKB-SubCell"/>
</dbReference>
<reference evidence="12 13" key="1">
    <citation type="submission" date="2024-06" db="EMBL/GenBank/DDBJ databases">
        <title>A chromosome level genome sequence of Diviner's sage (Salvia divinorum).</title>
        <authorList>
            <person name="Ford S.A."/>
            <person name="Ro D.-K."/>
            <person name="Ness R.W."/>
            <person name="Phillips M.A."/>
        </authorList>
    </citation>
    <scope>NUCLEOTIDE SEQUENCE [LARGE SCALE GENOMIC DNA]</scope>
    <source>
        <strain evidence="12">SAF-2024a</strain>
        <tissue evidence="12">Leaf</tissue>
    </source>
</reference>
<evidence type="ECO:0000256" key="1">
    <source>
        <dbReference type="ARBA" id="ARBA00004448"/>
    </source>
</evidence>
<comment type="similarity">
    <text evidence="2 11">Belongs to the mitochondrial carrier (TC 2.A.29) family.</text>
</comment>
<evidence type="ECO:0000313" key="12">
    <source>
        <dbReference type="EMBL" id="KAL1537853.1"/>
    </source>
</evidence>
<protein>
    <submittedName>
        <fullName evidence="12">Mitochondrial arginine transporter bac1</fullName>
    </submittedName>
</protein>
<evidence type="ECO:0000256" key="8">
    <source>
        <dbReference type="ARBA" id="ARBA00023128"/>
    </source>
</evidence>
<name>A0ABD1G180_SALDI</name>
<organism evidence="12 13">
    <name type="scientific">Salvia divinorum</name>
    <name type="common">Maria pastora</name>
    <name type="synonym">Diviner's sage</name>
    <dbReference type="NCBI Taxonomy" id="28513"/>
    <lineage>
        <taxon>Eukaryota</taxon>
        <taxon>Viridiplantae</taxon>
        <taxon>Streptophyta</taxon>
        <taxon>Embryophyta</taxon>
        <taxon>Tracheophyta</taxon>
        <taxon>Spermatophyta</taxon>
        <taxon>Magnoliopsida</taxon>
        <taxon>eudicotyledons</taxon>
        <taxon>Gunneridae</taxon>
        <taxon>Pentapetalae</taxon>
        <taxon>asterids</taxon>
        <taxon>lamiids</taxon>
        <taxon>Lamiales</taxon>
        <taxon>Lamiaceae</taxon>
        <taxon>Nepetoideae</taxon>
        <taxon>Mentheae</taxon>
        <taxon>Salviinae</taxon>
        <taxon>Salvia</taxon>
        <taxon>Salvia subgen. Calosphace</taxon>
    </lineage>
</organism>
<proteinExistence type="inferred from homology"/>
<evidence type="ECO:0000256" key="7">
    <source>
        <dbReference type="ARBA" id="ARBA00022989"/>
    </source>
</evidence>
<comment type="subcellular location">
    <subcellularLocation>
        <location evidence="1">Mitochondrion inner membrane</location>
        <topology evidence="1">Multi-pass membrane protein</topology>
    </subcellularLocation>
</comment>
<keyword evidence="7" id="KW-1133">Transmembrane helix</keyword>
<dbReference type="PANTHER" id="PTHR45624:SF15">
    <property type="entry name" value="MITOCHONDRIAL ARGININE TRANSPORTER BAC1"/>
    <property type="match status" value="1"/>
</dbReference>
<dbReference type="SUPFAM" id="SSF103506">
    <property type="entry name" value="Mitochondrial carrier"/>
    <property type="match status" value="1"/>
</dbReference>
<comment type="caution">
    <text evidence="12">The sequence shown here is derived from an EMBL/GenBank/DDBJ whole genome shotgun (WGS) entry which is preliminary data.</text>
</comment>
<dbReference type="Proteomes" id="UP001567538">
    <property type="component" value="Unassembled WGS sequence"/>
</dbReference>
<dbReference type="InterPro" id="IPR018108">
    <property type="entry name" value="MCP_transmembrane"/>
</dbReference>
<feature type="repeat" description="Solcar" evidence="10">
    <location>
        <begin position="48"/>
        <end position="137"/>
    </location>
</feature>
<dbReference type="EMBL" id="JBEAFC010000011">
    <property type="protein sequence ID" value="KAL1537853.1"/>
    <property type="molecule type" value="Genomic_DNA"/>
</dbReference>
<sequence>MGLPEVARNFDVMVRVQGPQSILAVCCQLKWSHDWSDHKEWGESAGFASGYKEYVAGMLAGVTTVIVGHPFDTVKVKLQKHNTEANGIKYRSGLHCTTRILKTEGVKGLYRGATSSFVGMAFESSLAFGIYSQTKHFLQGKTESGKPQLLNIIPSGAFGGGSVSFILCPSELVKCTMQVQGADSILQSSNRYSSPIDCALKTVKSEGLTGIFRGGGATFFRESIGNAVFFSTYEYVRYYMHKPLRDASSDLTHVIDVGVGIVSGGLGGIACWSTVLPLDVAKTIIQTSPDKNHTRNPVQILELVYLYRRSGIRGCYTGLGPTIVRAFPANASAIVTWELAMKILGIKCD</sequence>
<keyword evidence="13" id="KW-1185">Reference proteome</keyword>
<evidence type="ECO:0000256" key="9">
    <source>
        <dbReference type="ARBA" id="ARBA00023136"/>
    </source>
</evidence>
<evidence type="ECO:0000256" key="4">
    <source>
        <dbReference type="ARBA" id="ARBA00022692"/>
    </source>
</evidence>
<evidence type="ECO:0000256" key="2">
    <source>
        <dbReference type="ARBA" id="ARBA00006375"/>
    </source>
</evidence>
<keyword evidence="9 10" id="KW-0472">Membrane</keyword>
<keyword evidence="5" id="KW-0677">Repeat</keyword>
<dbReference type="Pfam" id="PF00153">
    <property type="entry name" value="Mito_carr"/>
    <property type="match status" value="3"/>
</dbReference>
<keyword evidence="8" id="KW-0496">Mitochondrion</keyword>
<evidence type="ECO:0000256" key="5">
    <source>
        <dbReference type="ARBA" id="ARBA00022737"/>
    </source>
</evidence>
<keyword evidence="6" id="KW-0999">Mitochondrion inner membrane</keyword>
<dbReference type="FunFam" id="1.50.40.10:FF:000086">
    <property type="entry name" value="Mitochondrial carrier protein"/>
    <property type="match status" value="1"/>
</dbReference>
<feature type="repeat" description="Solcar" evidence="10">
    <location>
        <begin position="147"/>
        <end position="239"/>
    </location>
</feature>
<dbReference type="PANTHER" id="PTHR45624">
    <property type="entry name" value="MITOCHONDRIAL BASIC AMINO ACIDS TRANSPORTER-RELATED"/>
    <property type="match status" value="1"/>
</dbReference>
<dbReference type="PROSITE" id="PS50920">
    <property type="entry name" value="SOLCAR"/>
    <property type="match status" value="3"/>
</dbReference>
<evidence type="ECO:0000256" key="3">
    <source>
        <dbReference type="ARBA" id="ARBA00022448"/>
    </source>
</evidence>
<dbReference type="GO" id="GO:0005342">
    <property type="term" value="F:organic acid transmembrane transporter activity"/>
    <property type="evidence" value="ECO:0007669"/>
    <property type="project" value="UniProtKB-ARBA"/>
</dbReference>
<evidence type="ECO:0000256" key="11">
    <source>
        <dbReference type="RuleBase" id="RU000488"/>
    </source>
</evidence>
<feature type="repeat" description="Solcar" evidence="10">
    <location>
        <begin position="255"/>
        <end position="343"/>
    </location>
</feature>
<keyword evidence="4 10" id="KW-0812">Transmembrane</keyword>
<accession>A0ABD1G180</accession>
<gene>
    <name evidence="12" type="primary">BAC1</name>
    <name evidence="12" type="ORF">AAHA92_30328</name>
</gene>
<dbReference type="InterPro" id="IPR023395">
    <property type="entry name" value="MCP_dom_sf"/>
</dbReference>